<dbReference type="InterPro" id="IPR011990">
    <property type="entry name" value="TPR-like_helical_dom_sf"/>
</dbReference>
<keyword evidence="4" id="KW-0472">Membrane</keyword>
<keyword evidence="3" id="KW-0175">Coiled coil</keyword>
<dbReference type="Pfam" id="PF13424">
    <property type="entry name" value="TPR_12"/>
    <property type="match status" value="2"/>
</dbReference>
<accession>A0A916JS72</accession>
<keyword evidence="8" id="KW-1185">Reference proteome</keyword>
<evidence type="ECO:0000256" key="5">
    <source>
        <dbReference type="SAM" id="SignalP"/>
    </source>
</evidence>
<dbReference type="PROSITE" id="PS51257">
    <property type="entry name" value="PROKAR_LIPOPROTEIN"/>
    <property type="match status" value="1"/>
</dbReference>
<evidence type="ECO:0000313" key="7">
    <source>
        <dbReference type="EMBL" id="CAG5086696.1"/>
    </source>
</evidence>
<evidence type="ECO:0000256" key="2">
    <source>
        <dbReference type="PROSITE-ProRule" id="PRU00339"/>
    </source>
</evidence>
<evidence type="ECO:0000256" key="3">
    <source>
        <dbReference type="SAM" id="Coils"/>
    </source>
</evidence>
<gene>
    <name evidence="7" type="ORF">CRYO30217_03245</name>
</gene>
<keyword evidence="2" id="KW-0802">TPR repeat</keyword>
<feature type="repeat" description="TPR" evidence="2">
    <location>
        <begin position="199"/>
        <end position="232"/>
    </location>
</feature>
<feature type="repeat" description="TPR" evidence="2">
    <location>
        <begin position="239"/>
        <end position="272"/>
    </location>
</feature>
<dbReference type="GO" id="GO:0016791">
    <property type="term" value="F:phosphatase activity"/>
    <property type="evidence" value="ECO:0007669"/>
    <property type="project" value="TreeGrafter"/>
</dbReference>
<proteinExistence type="predicted"/>
<dbReference type="PANTHER" id="PTHR43156:SF9">
    <property type="entry name" value="HAMP DOMAIN-CONTAINING PROTEIN"/>
    <property type="match status" value="1"/>
</dbReference>
<dbReference type="PANTHER" id="PTHR43156">
    <property type="entry name" value="STAGE II SPORULATION PROTEIN E-RELATED"/>
    <property type="match status" value="1"/>
</dbReference>
<dbReference type="InterPro" id="IPR052016">
    <property type="entry name" value="Bact_Sigma-Reg"/>
</dbReference>
<dbReference type="PROSITE" id="PS50005">
    <property type="entry name" value="TPR"/>
    <property type="match status" value="2"/>
</dbReference>
<dbReference type="Pfam" id="PF07228">
    <property type="entry name" value="SpoIIE"/>
    <property type="match status" value="1"/>
</dbReference>
<dbReference type="Gene3D" id="1.25.40.10">
    <property type="entry name" value="Tetratricopeptide repeat domain"/>
    <property type="match status" value="1"/>
</dbReference>
<name>A0A916JS72_9FLAO</name>
<evidence type="ECO:0000259" key="6">
    <source>
        <dbReference type="SMART" id="SM00331"/>
    </source>
</evidence>
<dbReference type="Proteomes" id="UP000683507">
    <property type="component" value="Chromosome"/>
</dbReference>
<feature type="domain" description="PPM-type phosphatase" evidence="6">
    <location>
        <begin position="425"/>
        <end position="656"/>
    </location>
</feature>
<dbReference type="Gene3D" id="3.60.40.10">
    <property type="entry name" value="PPM-type phosphatase domain"/>
    <property type="match status" value="1"/>
</dbReference>
<sequence length="656" mass="75191">MRIKKFLYLIAVLAFVSCADTSEDIEYNADVSEADSVYVYTIVDSANKQRIDGNLEAAKAYIEVAKDYSSEINWGRGLAESYTNLGYINLYESDFEAAMENAVEGLRIAEACGDRKNQGFANMLIGFVYFNLGDTNQVLPFYRRSLNIRLDLGNDYDIGFSYSYLGNYFLSTNQLDSALYYHQQALKHRLETDDTRSIADSYLLIGSTFLKQKAYDNAREYFQQALLNYSKIKDKKRLAETYRNFAEVYLAQNNIQDAKEFLLQANKLAEETGSLDNIVLISDELSQINYQQESYKEAYEYLRQHVDLAKKTSGESKYRDIVKNILEYKSEKEKKIKELQHQREQEKQRMIVWTVSGILLLMIGFLIFVFNRLKVARKQKEIIAFRKSQVDKAYGELGSKNKEILDSINYAKRIQSALLPSDELVRSVFKNSFVIYAPKDIVAGDFYWLEQRDDKVLFAVADCTGHGVPGAMVSVVCNNSLNRSVHEYGLINPDEILNKTRDLVVNEFAKSKERSMMDGMDIALCSMEQSEKNDQIQLEYAGANNPLWVVRKETGELEVYKADSQPIGKMDITEPFKKNKITLSGGDTIYLFSDGYADQFGGEHGKKLKTSNLKKLILSIQDQSMEEQRQSLVDFFNNWQGDLEQIDDVCMIGIRF</sequence>
<keyword evidence="1" id="KW-0378">Hydrolase</keyword>
<evidence type="ECO:0000313" key="8">
    <source>
        <dbReference type="Proteomes" id="UP000683507"/>
    </source>
</evidence>
<protein>
    <recommendedName>
        <fullName evidence="6">PPM-type phosphatase domain-containing protein</fullName>
    </recommendedName>
</protein>
<dbReference type="SMART" id="SM00028">
    <property type="entry name" value="TPR"/>
    <property type="match status" value="6"/>
</dbReference>
<dbReference type="InterPro" id="IPR036457">
    <property type="entry name" value="PPM-type-like_dom_sf"/>
</dbReference>
<reference evidence="7" key="1">
    <citation type="submission" date="2021-04" db="EMBL/GenBank/DDBJ databases">
        <authorList>
            <person name="Rodrigo-Torres L."/>
            <person name="Arahal R. D."/>
            <person name="Lucena T."/>
        </authorList>
    </citation>
    <scope>NUCLEOTIDE SEQUENCE</scope>
    <source>
        <strain evidence="7">AS29M-1</strain>
    </source>
</reference>
<keyword evidence="4" id="KW-0812">Transmembrane</keyword>
<keyword evidence="5" id="KW-0732">Signal</keyword>
<dbReference type="RefSeq" id="WP_258543432.1">
    <property type="nucleotide sequence ID" value="NZ_OU015584.1"/>
</dbReference>
<feature type="signal peptide" evidence="5">
    <location>
        <begin position="1"/>
        <end position="19"/>
    </location>
</feature>
<evidence type="ECO:0000256" key="4">
    <source>
        <dbReference type="SAM" id="Phobius"/>
    </source>
</evidence>
<keyword evidence="4" id="KW-1133">Transmembrane helix</keyword>
<dbReference type="SMART" id="SM00331">
    <property type="entry name" value="PP2C_SIG"/>
    <property type="match status" value="1"/>
</dbReference>
<dbReference type="AlphaFoldDB" id="A0A916JS72"/>
<dbReference type="KEGG" id="ptan:CRYO30217_03245"/>
<feature type="chain" id="PRO_5037181726" description="PPM-type phosphatase domain-containing protein" evidence="5">
    <location>
        <begin position="20"/>
        <end position="656"/>
    </location>
</feature>
<dbReference type="EMBL" id="OU015584">
    <property type="protein sequence ID" value="CAG5086696.1"/>
    <property type="molecule type" value="Genomic_DNA"/>
</dbReference>
<dbReference type="InterPro" id="IPR001932">
    <property type="entry name" value="PPM-type_phosphatase-like_dom"/>
</dbReference>
<feature type="coiled-coil region" evidence="3">
    <location>
        <begin position="322"/>
        <end position="349"/>
    </location>
</feature>
<dbReference type="InterPro" id="IPR019734">
    <property type="entry name" value="TPR_rpt"/>
</dbReference>
<evidence type="ECO:0000256" key="1">
    <source>
        <dbReference type="ARBA" id="ARBA00022801"/>
    </source>
</evidence>
<feature type="transmembrane region" description="Helical" evidence="4">
    <location>
        <begin position="350"/>
        <end position="370"/>
    </location>
</feature>
<organism evidence="7 8">
    <name type="scientific">Parvicella tangerina</name>
    <dbReference type="NCBI Taxonomy" id="2829795"/>
    <lineage>
        <taxon>Bacteria</taxon>
        <taxon>Pseudomonadati</taxon>
        <taxon>Bacteroidota</taxon>
        <taxon>Flavobacteriia</taxon>
        <taxon>Flavobacteriales</taxon>
        <taxon>Parvicellaceae</taxon>
        <taxon>Parvicella</taxon>
    </lineage>
</organism>
<dbReference type="SUPFAM" id="SSF48452">
    <property type="entry name" value="TPR-like"/>
    <property type="match status" value="2"/>
</dbReference>